<evidence type="ECO:0000313" key="6">
    <source>
        <dbReference type="Proteomes" id="UP000647133"/>
    </source>
</evidence>
<comment type="cofactor">
    <cofactor evidence="4">
        <name>Mg(2+)</name>
        <dbReference type="ChEBI" id="CHEBI:18420"/>
    </cofactor>
</comment>
<evidence type="ECO:0000256" key="2">
    <source>
        <dbReference type="ARBA" id="ARBA00022741"/>
    </source>
</evidence>
<keyword evidence="2 4" id="KW-0547">Nucleotide-binding</keyword>
<sequence length="190" mass="21933">MDEKARLRSLYKSKRKDLGAEKVAEQSLQIKEELMKFLKAHDRFHHFHIFLPIARLHEIDTFPIVEALLSEEKQVYTSVSDFLTGELKTVKIDKNTTYSMDKWGIPIPESIVEVPNEVIEVVFLPLLAYDLDGNRIGYGKGFYDRFLFGLKPEVFKVGLSYFVPEVSIPVEEHDIRMDICILPGGIIEFN</sequence>
<dbReference type="InterPro" id="IPR024185">
    <property type="entry name" value="FTHF_cligase-like_sf"/>
</dbReference>
<reference evidence="5 6" key="1">
    <citation type="submission" date="2020-09" db="EMBL/GenBank/DDBJ databases">
        <title>Echinicola sp. CAU 1574 isolated from sand of Sido Beach.</title>
        <authorList>
            <person name="Kim W."/>
        </authorList>
    </citation>
    <scope>NUCLEOTIDE SEQUENCE [LARGE SCALE GENOMIC DNA]</scope>
    <source>
        <strain evidence="5 6">CAU 1574</strain>
    </source>
</reference>
<comment type="catalytic activity">
    <reaction evidence="4">
        <text>(6S)-5-formyl-5,6,7,8-tetrahydrofolate + ATP = (6R)-5,10-methenyltetrahydrofolate + ADP + phosphate</text>
        <dbReference type="Rhea" id="RHEA:10488"/>
        <dbReference type="ChEBI" id="CHEBI:30616"/>
        <dbReference type="ChEBI" id="CHEBI:43474"/>
        <dbReference type="ChEBI" id="CHEBI:57455"/>
        <dbReference type="ChEBI" id="CHEBI:57457"/>
        <dbReference type="ChEBI" id="CHEBI:456216"/>
        <dbReference type="EC" id="6.3.3.2"/>
    </reaction>
</comment>
<dbReference type="InterPro" id="IPR002698">
    <property type="entry name" value="FTHF_cligase"/>
</dbReference>
<dbReference type="RefSeq" id="WP_192010505.1">
    <property type="nucleotide sequence ID" value="NZ_JACYTQ010000004.1"/>
</dbReference>
<proteinExistence type="inferred from homology"/>
<name>A0ABR9ALE2_9BACT</name>
<dbReference type="EC" id="6.3.3.2" evidence="4"/>
<gene>
    <name evidence="5" type="ORF">IFO69_12730</name>
</gene>
<keyword evidence="3 4" id="KW-0067">ATP-binding</keyword>
<dbReference type="SUPFAM" id="SSF100950">
    <property type="entry name" value="NagB/RpiA/CoA transferase-like"/>
    <property type="match status" value="1"/>
</dbReference>
<evidence type="ECO:0000313" key="5">
    <source>
        <dbReference type="EMBL" id="MBD8489613.1"/>
    </source>
</evidence>
<keyword evidence="5" id="KW-0436">Ligase</keyword>
<protein>
    <recommendedName>
        <fullName evidence="4">5-formyltetrahydrofolate cyclo-ligase</fullName>
        <ecNumber evidence="4">6.3.3.2</ecNumber>
    </recommendedName>
</protein>
<evidence type="ECO:0000256" key="4">
    <source>
        <dbReference type="RuleBase" id="RU361279"/>
    </source>
</evidence>
<dbReference type="PIRSF" id="PIRSF006806">
    <property type="entry name" value="FTHF_cligase"/>
    <property type="match status" value="1"/>
</dbReference>
<dbReference type="Pfam" id="PF01812">
    <property type="entry name" value="5-FTHF_cyc-lig"/>
    <property type="match status" value="1"/>
</dbReference>
<dbReference type="GO" id="GO:0030272">
    <property type="term" value="F:5-formyltetrahydrofolate cyclo-ligase activity"/>
    <property type="evidence" value="ECO:0007669"/>
    <property type="project" value="UniProtKB-EC"/>
</dbReference>
<accession>A0ABR9ALE2</accession>
<comment type="caution">
    <text evidence="5">The sequence shown here is derived from an EMBL/GenBank/DDBJ whole genome shotgun (WGS) entry which is preliminary data.</text>
</comment>
<dbReference type="Gene3D" id="3.40.50.10420">
    <property type="entry name" value="NagB/RpiA/CoA transferase-like"/>
    <property type="match status" value="1"/>
</dbReference>
<organism evidence="5 6">
    <name type="scientific">Echinicola arenosa</name>
    <dbReference type="NCBI Taxonomy" id="2774144"/>
    <lineage>
        <taxon>Bacteria</taxon>
        <taxon>Pseudomonadati</taxon>
        <taxon>Bacteroidota</taxon>
        <taxon>Cytophagia</taxon>
        <taxon>Cytophagales</taxon>
        <taxon>Cyclobacteriaceae</taxon>
        <taxon>Echinicola</taxon>
    </lineage>
</organism>
<dbReference type="PANTHER" id="PTHR23407">
    <property type="entry name" value="ATPASE INHIBITOR/5-FORMYLTETRAHYDROFOLATE CYCLO-LIGASE"/>
    <property type="match status" value="1"/>
</dbReference>
<dbReference type="NCBIfam" id="TIGR02727">
    <property type="entry name" value="MTHFS_bact"/>
    <property type="match status" value="1"/>
</dbReference>
<comment type="similarity">
    <text evidence="1 4">Belongs to the 5-formyltetrahydrofolate cyclo-ligase family.</text>
</comment>
<dbReference type="PANTHER" id="PTHR23407:SF1">
    <property type="entry name" value="5-FORMYLTETRAHYDROFOLATE CYCLO-LIGASE"/>
    <property type="match status" value="1"/>
</dbReference>
<dbReference type="Proteomes" id="UP000647133">
    <property type="component" value="Unassembled WGS sequence"/>
</dbReference>
<keyword evidence="6" id="KW-1185">Reference proteome</keyword>
<dbReference type="InterPro" id="IPR037171">
    <property type="entry name" value="NagB/RpiA_transferase-like"/>
</dbReference>
<evidence type="ECO:0000256" key="1">
    <source>
        <dbReference type="ARBA" id="ARBA00010638"/>
    </source>
</evidence>
<keyword evidence="4" id="KW-0460">Magnesium</keyword>
<dbReference type="EMBL" id="JACYTQ010000004">
    <property type="protein sequence ID" value="MBD8489613.1"/>
    <property type="molecule type" value="Genomic_DNA"/>
</dbReference>
<keyword evidence="4" id="KW-0479">Metal-binding</keyword>
<evidence type="ECO:0000256" key="3">
    <source>
        <dbReference type="ARBA" id="ARBA00022840"/>
    </source>
</evidence>